<protein>
    <submittedName>
        <fullName evidence="2">Uncharacterized protein</fullName>
    </submittedName>
</protein>
<organism evidence="2 3">
    <name type="scientific">Euroglyphus maynei</name>
    <name type="common">Mayne's house dust mite</name>
    <dbReference type="NCBI Taxonomy" id="6958"/>
    <lineage>
        <taxon>Eukaryota</taxon>
        <taxon>Metazoa</taxon>
        <taxon>Ecdysozoa</taxon>
        <taxon>Arthropoda</taxon>
        <taxon>Chelicerata</taxon>
        <taxon>Arachnida</taxon>
        <taxon>Acari</taxon>
        <taxon>Acariformes</taxon>
        <taxon>Sarcoptiformes</taxon>
        <taxon>Astigmata</taxon>
        <taxon>Psoroptidia</taxon>
        <taxon>Analgoidea</taxon>
        <taxon>Pyroglyphidae</taxon>
        <taxon>Pyroglyphinae</taxon>
        <taxon>Euroglyphus</taxon>
    </lineage>
</organism>
<evidence type="ECO:0000313" key="2">
    <source>
        <dbReference type="EMBL" id="OTF72600.1"/>
    </source>
</evidence>
<comment type="caution">
    <text evidence="2">The sequence shown here is derived from an EMBL/GenBank/DDBJ whole genome shotgun (WGS) entry which is preliminary data.</text>
</comment>
<proteinExistence type="predicted"/>
<name>A0A1Y3AVS3_EURMA</name>
<sequence length="72" mass="7643">KTIETYRESVKTKGTAINEYIQQHNLGPLIRSAVDGATSSSSEKPTTATAVSDDGSDSNKAKTKDKSSVLVE</sequence>
<accession>A0A1Y3AVS3</accession>
<dbReference type="EMBL" id="MUJZ01055461">
    <property type="protein sequence ID" value="OTF72600.1"/>
    <property type="molecule type" value="Genomic_DNA"/>
</dbReference>
<reference evidence="2 3" key="1">
    <citation type="submission" date="2017-03" db="EMBL/GenBank/DDBJ databases">
        <title>Genome Survey of Euroglyphus maynei.</title>
        <authorList>
            <person name="Arlian L.G."/>
            <person name="Morgan M.S."/>
            <person name="Rider S.D."/>
        </authorList>
    </citation>
    <scope>NUCLEOTIDE SEQUENCE [LARGE SCALE GENOMIC DNA]</scope>
    <source>
        <strain evidence="2">Arlian Lab</strain>
        <tissue evidence="2">Whole body</tissue>
    </source>
</reference>
<gene>
    <name evidence="2" type="ORF">BLA29_003797</name>
</gene>
<feature type="compositionally biased region" description="Polar residues" evidence="1">
    <location>
        <begin position="37"/>
        <end position="50"/>
    </location>
</feature>
<evidence type="ECO:0000256" key="1">
    <source>
        <dbReference type="SAM" id="MobiDB-lite"/>
    </source>
</evidence>
<evidence type="ECO:0000313" key="3">
    <source>
        <dbReference type="Proteomes" id="UP000194236"/>
    </source>
</evidence>
<feature type="compositionally biased region" description="Basic and acidic residues" evidence="1">
    <location>
        <begin position="57"/>
        <end position="72"/>
    </location>
</feature>
<feature type="region of interest" description="Disordered" evidence="1">
    <location>
        <begin position="34"/>
        <end position="72"/>
    </location>
</feature>
<feature type="non-terminal residue" evidence="2">
    <location>
        <position position="1"/>
    </location>
</feature>
<dbReference type="Proteomes" id="UP000194236">
    <property type="component" value="Unassembled WGS sequence"/>
</dbReference>
<dbReference type="AlphaFoldDB" id="A0A1Y3AVS3"/>
<keyword evidence="3" id="KW-1185">Reference proteome</keyword>